<organism evidence="1 2">
    <name type="scientific">Prevotella pectinovora</name>
    <dbReference type="NCBI Taxonomy" id="1602169"/>
    <lineage>
        <taxon>Bacteria</taxon>
        <taxon>Pseudomonadati</taxon>
        <taxon>Bacteroidota</taxon>
        <taxon>Bacteroidia</taxon>
        <taxon>Bacteroidales</taxon>
        <taxon>Prevotellaceae</taxon>
        <taxon>Prevotella</taxon>
    </lineage>
</organism>
<sequence length="132" mass="15168">MAKLKYRNDIAPQIIEEARNRIFNSFIEKGYIGNTELVPIKSIEDCSIEICSSISMKMTGYFMKTKPDEVNIYAPIYSSLLSVLVGMALTNEWAKGNKEIPENIYDEMIEESSIETFDEYLLEKIGIEYESE</sequence>
<name>A0A0D0IS55_9BACT</name>
<keyword evidence="2" id="KW-1185">Reference proteome</keyword>
<evidence type="ECO:0000313" key="1">
    <source>
        <dbReference type="EMBL" id="KIP60831.1"/>
    </source>
</evidence>
<comment type="caution">
    <text evidence="1">The sequence shown here is derived from an EMBL/GenBank/DDBJ whole genome shotgun (WGS) entry which is preliminary data.</text>
</comment>
<evidence type="ECO:0000313" key="2">
    <source>
        <dbReference type="Proteomes" id="UP000032046"/>
    </source>
</evidence>
<reference evidence="1 2" key="1">
    <citation type="submission" date="2015-01" db="EMBL/GenBank/DDBJ databases">
        <title>Comparative genomics of non-oral Prevotella species.</title>
        <authorList>
            <person name="Accetto T."/>
            <person name="Nograsek B."/>
            <person name="Avgustin G."/>
        </authorList>
    </citation>
    <scope>NUCLEOTIDE SEQUENCE [LARGE SCALE GENOMIC DNA]</scope>
    <source>
        <strain evidence="1 2">P5-119</strain>
    </source>
</reference>
<dbReference type="RefSeq" id="WP_042519824.1">
    <property type="nucleotide sequence ID" value="NZ_JXQI01000075.1"/>
</dbReference>
<dbReference type="AlphaFoldDB" id="A0A0D0IS55"/>
<dbReference type="EMBL" id="JXQK01000075">
    <property type="protein sequence ID" value="KIP60831.1"/>
    <property type="molecule type" value="Genomic_DNA"/>
</dbReference>
<proteinExistence type="predicted"/>
<protein>
    <submittedName>
        <fullName evidence="1">Uncharacterized protein</fullName>
    </submittedName>
</protein>
<dbReference type="Proteomes" id="UP000032046">
    <property type="component" value="Unassembled WGS sequence"/>
</dbReference>
<gene>
    <name evidence="1" type="ORF">ST44_10300</name>
</gene>
<accession>A0A0D0IS55</accession>